<evidence type="ECO:0000256" key="9">
    <source>
        <dbReference type="SAM" id="Phobius"/>
    </source>
</evidence>
<evidence type="ECO:0000256" key="6">
    <source>
        <dbReference type="ARBA" id="ARBA00022989"/>
    </source>
</evidence>
<dbReference type="GO" id="GO:0072546">
    <property type="term" value="C:EMC complex"/>
    <property type="evidence" value="ECO:0007669"/>
    <property type="project" value="InterPro"/>
</dbReference>
<keyword evidence="4 9" id="KW-0812">Transmembrane</keyword>
<evidence type="ECO:0000256" key="8">
    <source>
        <dbReference type="ARBA" id="ARBA00031072"/>
    </source>
</evidence>
<dbReference type="GO" id="GO:0034975">
    <property type="term" value="P:protein folding in endoplasmic reticulum"/>
    <property type="evidence" value="ECO:0007669"/>
    <property type="project" value="TreeGrafter"/>
</dbReference>
<evidence type="ECO:0000313" key="10">
    <source>
        <dbReference type="Proteomes" id="UP000492821"/>
    </source>
</evidence>
<evidence type="ECO:0000313" key="11">
    <source>
        <dbReference type="WBParaSite" id="Pan_g2799.t1"/>
    </source>
</evidence>
<keyword evidence="7 9" id="KW-0472">Membrane</keyword>
<feature type="transmembrane region" description="Helical" evidence="9">
    <location>
        <begin position="54"/>
        <end position="72"/>
    </location>
</feature>
<dbReference type="WBParaSite" id="Pan_g2799.t1">
    <property type="protein sequence ID" value="Pan_g2799.t1"/>
    <property type="gene ID" value="Pan_g2799"/>
</dbReference>
<dbReference type="Pfam" id="PF07019">
    <property type="entry name" value="EMC6"/>
    <property type="match status" value="1"/>
</dbReference>
<evidence type="ECO:0000256" key="2">
    <source>
        <dbReference type="ARBA" id="ARBA00009436"/>
    </source>
</evidence>
<comment type="subcellular location">
    <subcellularLocation>
        <location evidence="1">Endoplasmic reticulum membrane</location>
        <topology evidence="1">Multi-pass membrane protein</topology>
    </subcellularLocation>
</comment>
<evidence type="ECO:0000256" key="3">
    <source>
        <dbReference type="ARBA" id="ARBA00020827"/>
    </source>
</evidence>
<dbReference type="PANTHER" id="PTHR20994:SF0">
    <property type="entry name" value="ER MEMBRANE PROTEIN COMPLEX SUBUNIT 6"/>
    <property type="match status" value="1"/>
</dbReference>
<dbReference type="PANTHER" id="PTHR20994">
    <property type="entry name" value="ER MEMBRANE PROTEIN COMPLEX SUBUNIT 6"/>
    <property type="match status" value="1"/>
</dbReference>
<dbReference type="InterPro" id="IPR029008">
    <property type="entry name" value="EMC6-like"/>
</dbReference>
<evidence type="ECO:0000256" key="1">
    <source>
        <dbReference type="ARBA" id="ARBA00004477"/>
    </source>
</evidence>
<dbReference type="GO" id="GO:0000045">
    <property type="term" value="P:autophagosome assembly"/>
    <property type="evidence" value="ECO:0007669"/>
    <property type="project" value="TreeGrafter"/>
</dbReference>
<keyword evidence="5" id="KW-0256">Endoplasmic reticulum</keyword>
<feature type="transmembrane region" description="Helical" evidence="9">
    <location>
        <begin position="93"/>
        <end position="113"/>
    </location>
</feature>
<reference evidence="10" key="1">
    <citation type="journal article" date="2013" name="Genetics">
        <title>The draft genome and transcriptome of Panagrellus redivivus are shaped by the harsh demands of a free-living lifestyle.</title>
        <authorList>
            <person name="Srinivasan J."/>
            <person name="Dillman A.R."/>
            <person name="Macchietto M.G."/>
            <person name="Heikkinen L."/>
            <person name="Lakso M."/>
            <person name="Fracchia K.M."/>
            <person name="Antoshechkin I."/>
            <person name="Mortazavi A."/>
            <person name="Wong G."/>
            <person name="Sternberg P.W."/>
        </authorList>
    </citation>
    <scope>NUCLEOTIDE SEQUENCE [LARGE SCALE GENOMIC DNA]</scope>
    <source>
        <strain evidence="10">MT8872</strain>
    </source>
</reference>
<accession>A0A7E4VV75</accession>
<reference evidence="11" key="2">
    <citation type="submission" date="2020-10" db="UniProtKB">
        <authorList>
            <consortium name="WormBaseParasite"/>
        </authorList>
    </citation>
    <scope>IDENTIFICATION</scope>
</reference>
<dbReference type="AlphaFoldDB" id="A0A7E4VV75"/>
<evidence type="ECO:0000256" key="4">
    <source>
        <dbReference type="ARBA" id="ARBA00022692"/>
    </source>
</evidence>
<sequence length="114" mass="12774">MVEKKQAATSSDKRDAVYSEAAIRNNFGILEYSRTCQAAAGGIASGALGLTGTYGFLFYFVTVFLQAVFWEYKAGFKWQDFFAVRNLSISHSLVGGLLTYVLFWVFIYGIVYVY</sequence>
<keyword evidence="6 9" id="KW-1133">Transmembrane helix</keyword>
<dbReference type="InterPro" id="IPR008504">
    <property type="entry name" value="Emc6"/>
</dbReference>
<dbReference type="Proteomes" id="UP000492821">
    <property type="component" value="Unassembled WGS sequence"/>
</dbReference>
<organism evidence="10 11">
    <name type="scientific">Panagrellus redivivus</name>
    <name type="common">Microworm</name>
    <dbReference type="NCBI Taxonomy" id="6233"/>
    <lineage>
        <taxon>Eukaryota</taxon>
        <taxon>Metazoa</taxon>
        <taxon>Ecdysozoa</taxon>
        <taxon>Nematoda</taxon>
        <taxon>Chromadorea</taxon>
        <taxon>Rhabditida</taxon>
        <taxon>Tylenchina</taxon>
        <taxon>Panagrolaimomorpha</taxon>
        <taxon>Panagrolaimoidea</taxon>
        <taxon>Panagrolaimidae</taxon>
        <taxon>Panagrellus</taxon>
    </lineage>
</organism>
<keyword evidence="10" id="KW-1185">Reference proteome</keyword>
<proteinExistence type="inferred from homology"/>
<evidence type="ECO:0000256" key="7">
    <source>
        <dbReference type="ARBA" id="ARBA00023136"/>
    </source>
</evidence>
<protein>
    <recommendedName>
        <fullName evidence="3">ER membrane protein complex subunit 6</fullName>
    </recommendedName>
    <alternativeName>
        <fullName evidence="8">Transmembrane protein 93</fullName>
    </alternativeName>
</protein>
<comment type="similarity">
    <text evidence="2">Belongs to the EMC6 family.</text>
</comment>
<evidence type="ECO:0000256" key="5">
    <source>
        <dbReference type="ARBA" id="ARBA00022824"/>
    </source>
</evidence>
<name>A0A7E4VV75_PANRE</name>